<evidence type="ECO:0000313" key="3">
    <source>
        <dbReference type="EMBL" id="GJE28171.1"/>
    </source>
</evidence>
<reference evidence="3" key="2">
    <citation type="submission" date="2021-08" db="EMBL/GenBank/DDBJ databases">
        <authorList>
            <person name="Tani A."/>
            <person name="Ola A."/>
            <person name="Ogura Y."/>
            <person name="Katsura K."/>
            <person name="Hayashi T."/>
        </authorList>
    </citation>
    <scope>NUCLEOTIDE SEQUENCE</scope>
    <source>
        <strain evidence="3">NBRC 15689</strain>
    </source>
</reference>
<reference evidence="3" key="1">
    <citation type="journal article" date="2021" name="Front. Microbiol.">
        <title>Comprehensive Comparative Genomics and Phenotyping of Methylobacterium Species.</title>
        <authorList>
            <person name="Alessa O."/>
            <person name="Ogura Y."/>
            <person name="Fujitani Y."/>
            <person name="Takami H."/>
            <person name="Hayashi T."/>
            <person name="Sahin N."/>
            <person name="Tani A."/>
        </authorList>
    </citation>
    <scope>NUCLEOTIDE SEQUENCE</scope>
    <source>
        <strain evidence="3">NBRC 15689</strain>
    </source>
</reference>
<dbReference type="Gene3D" id="3.40.50.720">
    <property type="entry name" value="NAD(P)-binding Rossmann-like Domain"/>
    <property type="match status" value="1"/>
</dbReference>
<gene>
    <name evidence="3" type="primary">acr1</name>
    <name evidence="3" type="ORF">LKMONMHP_3038</name>
</gene>
<dbReference type="SUPFAM" id="SSF51735">
    <property type="entry name" value="NAD(P)-binding Rossmann-fold domains"/>
    <property type="match status" value="1"/>
</dbReference>
<evidence type="ECO:0000256" key="1">
    <source>
        <dbReference type="ARBA" id="ARBA00006484"/>
    </source>
</evidence>
<keyword evidence="4" id="KW-1185">Reference proteome</keyword>
<keyword evidence="2" id="KW-0560">Oxidoreductase</keyword>
<dbReference type="Proteomes" id="UP001055156">
    <property type="component" value="Unassembled WGS sequence"/>
</dbReference>
<name>A0ABQ4T931_METOR</name>
<accession>A0ABQ4T931</accession>
<comment type="caution">
    <text evidence="3">The sequence shown here is derived from an EMBL/GenBank/DDBJ whole genome shotgun (WGS) entry which is preliminary data.</text>
</comment>
<dbReference type="PANTHER" id="PTHR44196">
    <property type="entry name" value="DEHYDROGENASE/REDUCTASE SDR FAMILY MEMBER 7B"/>
    <property type="match status" value="1"/>
</dbReference>
<dbReference type="InterPro" id="IPR036291">
    <property type="entry name" value="NAD(P)-bd_dom_sf"/>
</dbReference>
<comment type="similarity">
    <text evidence="1">Belongs to the short-chain dehydrogenases/reductases (SDR) family.</text>
</comment>
<dbReference type="PANTHER" id="PTHR44196:SF1">
    <property type="entry name" value="DEHYDROGENASE_REDUCTASE SDR FAMILY MEMBER 7B"/>
    <property type="match status" value="1"/>
</dbReference>
<sequence>MAARSRRSIERRHLLPNAFPMPVILITGASSGIGAALARHYAAPGTALVLNARDAGRLEAVAQACRARGAQARIMPLDLRDRDAVGAWIRDLDQDTPLDLVIVNAGVNGGHPTGGLESEATAFETLDINLGGALNVALPCVSRMSARGSGQIALVSSLAAYAPLPDAPAYSGTKAALLAHGLALRTKLKPLGVRLSVVTPGYVKTPMGGVIKGWRPLEMSAEEAAARIARGLERDQDVIAFPGLLAALARGAMLVPESVRSLGLHSFRFKNQLRR</sequence>
<protein>
    <submittedName>
        <fullName evidence="3">Fatty acyl-CoA reductase</fullName>
    </submittedName>
</protein>
<proteinExistence type="inferred from homology"/>
<dbReference type="PRINTS" id="PR00081">
    <property type="entry name" value="GDHRDH"/>
</dbReference>
<dbReference type="Pfam" id="PF00106">
    <property type="entry name" value="adh_short"/>
    <property type="match status" value="1"/>
</dbReference>
<dbReference type="InterPro" id="IPR002347">
    <property type="entry name" value="SDR_fam"/>
</dbReference>
<dbReference type="EMBL" id="BPQV01000009">
    <property type="protein sequence ID" value="GJE28171.1"/>
    <property type="molecule type" value="Genomic_DNA"/>
</dbReference>
<evidence type="ECO:0000313" key="4">
    <source>
        <dbReference type="Proteomes" id="UP001055156"/>
    </source>
</evidence>
<organism evidence="3 4">
    <name type="scientific">Methylobacterium organophilum</name>
    <dbReference type="NCBI Taxonomy" id="410"/>
    <lineage>
        <taxon>Bacteria</taxon>
        <taxon>Pseudomonadati</taxon>
        <taxon>Pseudomonadota</taxon>
        <taxon>Alphaproteobacteria</taxon>
        <taxon>Hyphomicrobiales</taxon>
        <taxon>Methylobacteriaceae</taxon>
        <taxon>Methylobacterium</taxon>
    </lineage>
</organism>
<evidence type="ECO:0000256" key="2">
    <source>
        <dbReference type="ARBA" id="ARBA00023002"/>
    </source>
</evidence>